<protein>
    <submittedName>
        <fullName evidence="5">Uncharacterized protein YutE (UPF0331/DUF86 family)</fullName>
    </submittedName>
</protein>
<dbReference type="GO" id="GO:0004540">
    <property type="term" value="F:RNA nuclease activity"/>
    <property type="evidence" value="ECO:0007669"/>
    <property type="project" value="InterPro"/>
</dbReference>
<proteinExistence type="inferred from homology"/>
<dbReference type="Pfam" id="PF01934">
    <property type="entry name" value="HepT-like"/>
    <property type="match status" value="1"/>
</dbReference>
<dbReference type="RefSeq" id="WP_208111423.1">
    <property type="nucleotide sequence ID" value="NZ_SNXC01000012.1"/>
</dbReference>
<dbReference type="GO" id="GO:0110001">
    <property type="term" value="C:toxin-antitoxin complex"/>
    <property type="evidence" value="ECO:0007669"/>
    <property type="project" value="InterPro"/>
</dbReference>
<evidence type="ECO:0000256" key="3">
    <source>
        <dbReference type="ARBA" id="ARBA00022801"/>
    </source>
</evidence>
<organism evidence="5 6">
    <name type="scientific">Marinomonas balearica</name>
    <dbReference type="NCBI Taxonomy" id="491947"/>
    <lineage>
        <taxon>Bacteria</taxon>
        <taxon>Pseudomonadati</taxon>
        <taxon>Pseudomonadota</taxon>
        <taxon>Gammaproteobacteria</taxon>
        <taxon>Oceanospirillales</taxon>
        <taxon>Oceanospirillaceae</taxon>
        <taxon>Marinomonas</taxon>
    </lineage>
</organism>
<dbReference type="PANTHER" id="PTHR33397">
    <property type="entry name" value="UPF0331 PROTEIN YUTE"/>
    <property type="match status" value="1"/>
</dbReference>
<gene>
    <name evidence="5" type="ORF">DFP79_2376</name>
</gene>
<accession>A0A4R6M887</accession>
<dbReference type="EMBL" id="SNXC01000012">
    <property type="protein sequence ID" value="TDO97554.1"/>
    <property type="molecule type" value="Genomic_DNA"/>
</dbReference>
<reference evidence="5 6" key="1">
    <citation type="submission" date="2019-03" db="EMBL/GenBank/DDBJ databases">
        <title>Genomic Encyclopedia of Type Strains, Phase III (KMG-III): the genomes of soil and plant-associated and newly described type strains.</title>
        <authorList>
            <person name="Whitman W."/>
        </authorList>
    </citation>
    <scope>NUCLEOTIDE SEQUENCE [LARGE SCALE GENOMIC DNA]</scope>
    <source>
        <strain evidence="5 6">CECT 7378</strain>
    </source>
</reference>
<dbReference type="Gene3D" id="1.20.120.580">
    <property type="entry name" value="bsu32300-like"/>
    <property type="match status" value="1"/>
</dbReference>
<comment type="similarity">
    <text evidence="4">Belongs to the HepT RNase toxin family.</text>
</comment>
<sequence>MVLISDAIHHKFASIEHAVKRIEEVYFASSHFENDLTRQDSVIFNLQRACEASIDIANILNKHHKTGVPQSGVDSFEQLKKVGLLSAQLADNLQKMVGVRDIAVSDYQNLNLERVKHVVEHKLSELSDFIEEVKQQQSTLD</sequence>
<evidence type="ECO:0000313" key="6">
    <source>
        <dbReference type="Proteomes" id="UP000294656"/>
    </source>
</evidence>
<keyword evidence="6" id="KW-1185">Reference proteome</keyword>
<comment type="caution">
    <text evidence="5">The sequence shown here is derived from an EMBL/GenBank/DDBJ whole genome shotgun (WGS) entry which is preliminary data.</text>
</comment>
<keyword evidence="1" id="KW-1277">Toxin-antitoxin system</keyword>
<evidence type="ECO:0000313" key="5">
    <source>
        <dbReference type="EMBL" id="TDO97554.1"/>
    </source>
</evidence>
<evidence type="ECO:0000256" key="4">
    <source>
        <dbReference type="ARBA" id="ARBA00024207"/>
    </source>
</evidence>
<name>A0A4R6M887_9GAMM</name>
<evidence type="ECO:0000256" key="1">
    <source>
        <dbReference type="ARBA" id="ARBA00022649"/>
    </source>
</evidence>
<dbReference type="AlphaFoldDB" id="A0A4R6M887"/>
<dbReference type="PANTHER" id="PTHR33397:SF3">
    <property type="entry name" value="MRNA NUCLEASE HEPT"/>
    <property type="match status" value="1"/>
</dbReference>
<dbReference type="InterPro" id="IPR052379">
    <property type="entry name" value="Type_VII_TA_RNase"/>
</dbReference>
<dbReference type="NCBIfam" id="NF047751">
    <property type="entry name" value="HepT_toxin"/>
    <property type="match status" value="1"/>
</dbReference>
<dbReference type="InterPro" id="IPR037038">
    <property type="entry name" value="HepT-like_sf"/>
</dbReference>
<keyword evidence="3" id="KW-0378">Hydrolase</keyword>
<keyword evidence="2" id="KW-0540">Nuclease</keyword>
<evidence type="ECO:0000256" key="2">
    <source>
        <dbReference type="ARBA" id="ARBA00022722"/>
    </source>
</evidence>
<dbReference type="Proteomes" id="UP000294656">
    <property type="component" value="Unassembled WGS sequence"/>
</dbReference>
<dbReference type="GO" id="GO:0016787">
    <property type="term" value="F:hydrolase activity"/>
    <property type="evidence" value="ECO:0007669"/>
    <property type="project" value="UniProtKB-KW"/>
</dbReference>
<dbReference type="InterPro" id="IPR008201">
    <property type="entry name" value="HepT-like"/>
</dbReference>